<evidence type="ECO:0000256" key="3">
    <source>
        <dbReference type="ARBA" id="ARBA00022692"/>
    </source>
</evidence>
<reference evidence="8 9" key="1">
    <citation type="journal article" date="2019" name="Nat. Commun.">
        <title>A new type of DNA phosphorothioation-based antiviral system in archaea.</title>
        <authorList>
            <person name="Xiong L."/>
            <person name="Liu S."/>
            <person name="Chen S."/>
            <person name="Xiao Y."/>
            <person name="Zhu B."/>
            <person name="Gao Y."/>
            <person name="Zhang Y."/>
            <person name="Chen B."/>
            <person name="Luo J."/>
            <person name="Deng Z."/>
            <person name="Chen X."/>
            <person name="Wang L."/>
            <person name="Chen S."/>
        </authorList>
    </citation>
    <scope>NUCLEOTIDE SEQUENCE [LARGE SCALE GENOMIC DNA]</scope>
    <source>
        <strain evidence="8 9">CBA1105</strain>
    </source>
</reference>
<protein>
    <submittedName>
        <fullName evidence="8">TVP38/TMEM64 family protein</fullName>
    </submittedName>
</protein>
<dbReference type="InterPro" id="IPR015414">
    <property type="entry name" value="TMEM64"/>
</dbReference>
<feature type="domain" description="VTT" evidence="7">
    <location>
        <begin position="76"/>
        <end position="193"/>
    </location>
</feature>
<proteinExistence type="predicted"/>
<evidence type="ECO:0000256" key="1">
    <source>
        <dbReference type="ARBA" id="ARBA00004651"/>
    </source>
</evidence>
<dbReference type="EMBL" id="CP031310">
    <property type="protein sequence ID" value="QCC50239.1"/>
    <property type="molecule type" value="Genomic_DNA"/>
</dbReference>
<feature type="transmembrane region" description="Helical" evidence="6">
    <location>
        <begin position="86"/>
        <end position="110"/>
    </location>
</feature>
<feature type="transmembrane region" description="Helical" evidence="6">
    <location>
        <begin position="175"/>
        <end position="194"/>
    </location>
</feature>
<dbReference type="GO" id="GO:0005886">
    <property type="term" value="C:plasma membrane"/>
    <property type="evidence" value="ECO:0007669"/>
    <property type="project" value="UniProtKB-SubCell"/>
</dbReference>
<comment type="subcellular location">
    <subcellularLocation>
        <location evidence="1">Cell membrane</location>
        <topology evidence="1">Multi-pass membrane protein</topology>
    </subcellularLocation>
</comment>
<evidence type="ECO:0000313" key="8">
    <source>
        <dbReference type="EMBL" id="QCC50239.1"/>
    </source>
</evidence>
<keyword evidence="4 6" id="KW-1133">Transmembrane helix</keyword>
<evidence type="ECO:0000256" key="4">
    <source>
        <dbReference type="ARBA" id="ARBA00022989"/>
    </source>
</evidence>
<feature type="transmembrane region" description="Helical" evidence="6">
    <location>
        <begin position="142"/>
        <end position="163"/>
    </location>
</feature>
<evidence type="ECO:0000313" key="9">
    <source>
        <dbReference type="Proteomes" id="UP000296706"/>
    </source>
</evidence>
<evidence type="ECO:0000259" key="7">
    <source>
        <dbReference type="Pfam" id="PF09335"/>
    </source>
</evidence>
<sequence>MDRPVRIFADSRSRWTVALLVVLVILSLLAARTIFAQYAAWLSDPDAVRSFVADFGIFAPLTFVFLQACQVIFAPIPGQALGFASGWLFGAYWGTVYSLAGATIGSFVAFHLSRRWGRPFVERAITASVLDRFDDFSSNHGYLTLFIVFLIPGMPDDVICFVGGTTDLDIKRMTAISLLGRVPGYFLTNLAGASVASEDYTAAAVIVVVMAAIALVVYLRREELTTRLFPPAR</sequence>
<dbReference type="STRING" id="1457250.GCA_000755225_02871"/>
<keyword evidence="5 6" id="KW-0472">Membrane</keyword>
<dbReference type="OrthoDB" id="235837at2157"/>
<dbReference type="GeneID" id="39846773"/>
<accession>A0A4D6H8S2</accession>
<dbReference type="KEGG" id="hsn:DV733_02870"/>
<feature type="transmembrane region" description="Helical" evidence="6">
    <location>
        <begin position="52"/>
        <end position="74"/>
    </location>
</feature>
<evidence type="ECO:0000256" key="5">
    <source>
        <dbReference type="ARBA" id="ARBA00023136"/>
    </source>
</evidence>
<dbReference type="AlphaFoldDB" id="A0A4D6H8S2"/>
<evidence type="ECO:0000256" key="2">
    <source>
        <dbReference type="ARBA" id="ARBA00022475"/>
    </source>
</evidence>
<dbReference type="Proteomes" id="UP000296706">
    <property type="component" value="Chromosome"/>
</dbReference>
<feature type="transmembrane region" description="Helical" evidence="6">
    <location>
        <begin position="200"/>
        <end position="219"/>
    </location>
</feature>
<keyword evidence="2" id="KW-1003">Cell membrane</keyword>
<evidence type="ECO:0000256" key="6">
    <source>
        <dbReference type="SAM" id="Phobius"/>
    </source>
</evidence>
<dbReference type="Pfam" id="PF09335">
    <property type="entry name" value="VTT_dom"/>
    <property type="match status" value="1"/>
</dbReference>
<keyword evidence="9" id="KW-1185">Reference proteome</keyword>
<dbReference type="PANTHER" id="PTHR12677">
    <property type="entry name" value="GOLGI APPARATUS MEMBRANE PROTEIN TVP38-RELATED"/>
    <property type="match status" value="1"/>
</dbReference>
<dbReference type="RefSeq" id="WP_049993683.1">
    <property type="nucleotide sequence ID" value="NZ_CP031310.1"/>
</dbReference>
<gene>
    <name evidence="8" type="ORF">DV733_02870</name>
</gene>
<name>A0A4D6H8S2_9EURY</name>
<dbReference type="PANTHER" id="PTHR12677:SF59">
    <property type="entry name" value="GOLGI APPARATUS MEMBRANE PROTEIN TVP38-RELATED"/>
    <property type="match status" value="1"/>
</dbReference>
<organism evidence="8 9">
    <name type="scientific">Halapricum salinum</name>
    <dbReference type="NCBI Taxonomy" id="1457250"/>
    <lineage>
        <taxon>Archaea</taxon>
        <taxon>Methanobacteriati</taxon>
        <taxon>Methanobacteriota</taxon>
        <taxon>Stenosarchaea group</taxon>
        <taxon>Halobacteria</taxon>
        <taxon>Halobacteriales</taxon>
        <taxon>Haloarculaceae</taxon>
        <taxon>Halapricum</taxon>
    </lineage>
</organism>
<dbReference type="InterPro" id="IPR032816">
    <property type="entry name" value="VTT_dom"/>
</dbReference>
<keyword evidence="3 6" id="KW-0812">Transmembrane</keyword>